<keyword evidence="2" id="KW-0812">Transmembrane</keyword>
<protein>
    <submittedName>
        <fullName evidence="3">Uncharacterized protein</fullName>
    </submittedName>
</protein>
<reference evidence="4" key="1">
    <citation type="journal article" date="2019" name="Int. J. Syst. Evol. Microbiol.">
        <title>The Global Catalogue of Microorganisms (GCM) 10K type strain sequencing project: providing services to taxonomists for standard genome sequencing and annotation.</title>
        <authorList>
            <consortium name="The Broad Institute Genomics Platform"/>
            <consortium name="The Broad Institute Genome Sequencing Center for Infectious Disease"/>
            <person name="Wu L."/>
            <person name="Ma J."/>
        </authorList>
    </citation>
    <scope>NUCLEOTIDE SEQUENCE [LARGE SCALE GENOMIC DNA]</scope>
    <source>
        <strain evidence="4">2902at01</strain>
    </source>
</reference>
<evidence type="ECO:0000313" key="4">
    <source>
        <dbReference type="Proteomes" id="UP001595868"/>
    </source>
</evidence>
<keyword evidence="4" id="KW-1185">Reference proteome</keyword>
<feature type="transmembrane region" description="Helical" evidence="2">
    <location>
        <begin position="29"/>
        <end position="53"/>
    </location>
</feature>
<evidence type="ECO:0000256" key="1">
    <source>
        <dbReference type="SAM" id="MobiDB-lite"/>
    </source>
</evidence>
<proteinExistence type="predicted"/>
<comment type="caution">
    <text evidence="3">The sequence shown here is derived from an EMBL/GenBank/DDBJ whole genome shotgun (WGS) entry which is preliminary data.</text>
</comment>
<feature type="compositionally biased region" description="Low complexity" evidence="1">
    <location>
        <begin position="96"/>
        <end position="123"/>
    </location>
</feature>
<keyword evidence="2" id="KW-1133">Transmembrane helix</keyword>
<evidence type="ECO:0000256" key="2">
    <source>
        <dbReference type="SAM" id="Phobius"/>
    </source>
</evidence>
<organism evidence="3 4">
    <name type="scientific">Micromonospora zhanjiangensis</name>
    <dbReference type="NCBI Taxonomy" id="1522057"/>
    <lineage>
        <taxon>Bacteria</taxon>
        <taxon>Bacillati</taxon>
        <taxon>Actinomycetota</taxon>
        <taxon>Actinomycetes</taxon>
        <taxon>Micromonosporales</taxon>
        <taxon>Micromonosporaceae</taxon>
        <taxon>Micromonospora</taxon>
    </lineage>
</organism>
<keyword evidence="2" id="KW-0472">Membrane</keyword>
<dbReference type="EMBL" id="JBHSBN010000046">
    <property type="protein sequence ID" value="MFC4110565.1"/>
    <property type="molecule type" value="Genomic_DNA"/>
</dbReference>
<gene>
    <name evidence="3" type="ORF">ACFOX0_32185</name>
</gene>
<dbReference type="RefSeq" id="WP_377553090.1">
    <property type="nucleotide sequence ID" value="NZ_JBHSBN010000046.1"/>
</dbReference>
<sequence>MRYSRRISTTRASRSDPVFVDRTGRRRRLTVLIGTGAGTVLVASLVALFAGLLGGSPTAIPDWPTGGGQHRSDRGVVTEEVAATHGPSRPADPLPARDAVPTTATTAPADPAPTASPTASPRPGKGHQHRATPPGQVGKSPGKP</sequence>
<dbReference type="Proteomes" id="UP001595868">
    <property type="component" value="Unassembled WGS sequence"/>
</dbReference>
<feature type="region of interest" description="Disordered" evidence="1">
    <location>
        <begin position="56"/>
        <end position="144"/>
    </location>
</feature>
<name>A0ABV8KWJ0_9ACTN</name>
<accession>A0ABV8KWJ0</accession>
<evidence type="ECO:0000313" key="3">
    <source>
        <dbReference type="EMBL" id="MFC4110565.1"/>
    </source>
</evidence>